<keyword evidence="12 14" id="KW-0482">Metalloprotease</keyword>
<evidence type="ECO:0000256" key="4">
    <source>
        <dbReference type="ARBA" id="ARBA00022670"/>
    </source>
</evidence>
<proteinExistence type="inferred from homology"/>
<keyword evidence="6 14" id="KW-0479">Metal-binding</keyword>
<keyword evidence="19" id="KW-1185">Reference proteome</keyword>
<comment type="subunit">
    <text evidence="14">Homohexamer.</text>
</comment>
<dbReference type="Pfam" id="PF00004">
    <property type="entry name" value="AAA"/>
    <property type="match status" value="1"/>
</dbReference>
<evidence type="ECO:0000256" key="5">
    <source>
        <dbReference type="ARBA" id="ARBA00022692"/>
    </source>
</evidence>
<comment type="similarity">
    <text evidence="2 14">In the C-terminal section; belongs to the peptidase M41 family.</text>
</comment>
<feature type="binding site" evidence="14">
    <location>
        <position position="537"/>
    </location>
    <ligand>
        <name>Zn(2+)</name>
        <dbReference type="ChEBI" id="CHEBI:29105"/>
        <note>catalytic</note>
    </ligand>
</feature>
<dbReference type="InterPro" id="IPR003959">
    <property type="entry name" value="ATPase_AAA_core"/>
</dbReference>
<dbReference type="PANTHER" id="PTHR23076:SF97">
    <property type="entry name" value="ATP-DEPENDENT ZINC METALLOPROTEASE YME1L1"/>
    <property type="match status" value="1"/>
</dbReference>
<comment type="cofactor">
    <cofactor evidence="14">
        <name>Zn(2+)</name>
        <dbReference type="ChEBI" id="CHEBI:29105"/>
    </cofactor>
    <text evidence="14">Binds 1 zinc ion per subunit.</text>
</comment>
<dbReference type="CDD" id="cd19501">
    <property type="entry name" value="RecA-like_FtsH"/>
    <property type="match status" value="1"/>
</dbReference>
<dbReference type="Gene3D" id="1.10.8.60">
    <property type="match status" value="1"/>
</dbReference>
<reference evidence="18 19" key="1">
    <citation type="submission" date="2023-08" db="EMBL/GenBank/DDBJ databases">
        <title>Transcriptome Analysis of Halomonas alkalicola CICC 11012s to Identify the Genes Involved in Alkaline Tolerances.</title>
        <authorList>
            <person name="Zhai L."/>
        </authorList>
    </citation>
    <scope>NUCLEOTIDE SEQUENCE [LARGE SCALE GENOMIC DNA]</scope>
    <source>
        <strain evidence="18 19">CICC 11012s</strain>
    </source>
</reference>
<dbReference type="SUPFAM" id="SSF52540">
    <property type="entry name" value="P-loop containing nucleoside triphosphate hydrolases"/>
    <property type="match status" value="1"/>
</dbReference>
<evidence type="ECO:0000313" key="18">
    <source>
        <dbReference type="EMBL" id="WLI74659.1"/>
    </source>
</evidence>
<dbReference type="EMBL" id="CP131913">
    <property type="protein sequence ID" value="WLI74659.1"/>
    <property type="molecule type" value="Genomic_DNA"/>
</dbReference>
<comment type="subcellular location">
    <subcellularLocation>
        <location evidence="14">Cell membrane</location>
        <topology evidence="14">Multi-pass membrane protein</topology>
        <orientation evidence="14">Cytoplasmic side</orientation>
    </subcellularLocation>
    <subcellularLocation>
        <location evidence="1">Membrane</location>
    </subcellularLocation>
</comment>
<feature type="domain" description="AAA+ ATPase" evidence="17">
    <location>
        <begin position="232"/>
        <end position="371"/>
    </location>
</feature>
<evidence type="ECO:0000256" key="10">
    <source>
        <dbReference type="ARBA" id="ARBA00022840"/>
    </source>
</evidence>
<keyword evidence="13 14" id="KW-0472">Membrane</keyword>
<dbReference type="Pfam" id="PF06480">
    <property type="entry name" value="FtsH_ext"/>
    <property type="match status" value="1"/>
</dbReference>
<dbReference type="Pfam" id="PF01434">
    <property type="entry name" value="Peptidase_M41"/>
    <property type="match status" value="1"/>
</dbReference>
<comment type="similarity">
    <text evidence="15">Belongs to the AAA ATPase family.</text>
</comment>
<dbReference type="PANTHER" id="PTHR23076">
    <property type="entry name" value="METALLOPROTEASE M41 FTSH"/>
    <property type="match status" value="1"/>
</dbReference>
<dbReference type="SMART" id="SM00382">
    <property type="entry name" value="AAA"/>
    <property type="match status" value="1"/>
</dbReference>
<dbReference type="Gene3D" id="3.30.720.210">
    <property type="match status" value="1"/>
</dbReference>
<keyword evidence="7 14" id="KW-0547">Nucleotide-binding</keyword>
<dbReference type="InterPro" id="IPR027417">
    <property type="entry name" value="P-loop_NTPase"/>
</dbReference>
<evidence type="ECO:0000313" key="19">
    <source>
        <dbReference type="Proteomes" id="UP001235344"/>
    </source>
</evidence>
<comment type="similarity">
    <text evidence="14">In the central section; belongs to the AAA ATPase family.</text>
</comment>
<keyword evidence="9 14" id="KW-0862">Zinc</keyword>
<evidence type="ECO:0000259" key="17">
    <source>
        <dbReference type="SMART" id="SM00382"/>
    </source>
</evidence>
<dbReference type="InterPro" id="IPR003960">
    <property type="entry name" value="ATPase_AAA_CS"/>
</dbReference>
<keyword evidence="8 14" id="KW-0378">Hydrolase</keyword>
<dbReference type="Gene3D" id="1.20.58.760">
    <property type="entry name" value="Peptidase M41"/>
    <property type="match status" value="1"/>
</dbReference>
<name>A0ABY9H842_9GAMM</name>
<feature type="compositionally biased region" description="Gly residues" evidence="16">
    <location>
        <begin position="20"/>
        <end position="31"/>
    </location>
</feature>
<keyword evidence="4 14" id="KW-0645">Protease</keyword>
<dbReference type="Gene3D" id="3.40.50.300">
    <property type="entry name" value="P-loop containing nucleotide triphosphate hydrolases"/>
    <property type="match status" value="1"/>
</dbReference>
<feature type="binding site" evidence="14">
    <location>
        <position position="461"/>
    </location>
    <ligand>
        <name>Zn(2+)</name>
        <dbReference type="ChEBI" id="CHEBI:29105"/>
        <note>catalytic</note>
    </ligand>
</feature>
<keyword evidence="3 14" id="KW-1003">Cell membrane</keyword>
<keyword evidence="11 14" id="KW-1133">Transmembrane helix</keyword>
<evidence type="ECO:0000256" key="2">
    <source>
        <dbReference type="ARBA" id="ARBA00010044"/>
    </source>
</evidence>
<feature type="binding site" evidence="14">
    <location>
        <begin position="240"/>
        <end position="247"/>
    </location>
    <ligand>
        <name>ATP</name>
        <dbReference type="ChEBI" id="CHEBI:30616"/>
    </ligand>
</feature>
<dbReference type="InterPro" id="IPR003593">
    <property type="entry name" value="AAA+_ATPase"/>
</dbReference>
<feature type="transmembrane region" description="Helical" evidence="14">
    <location>
        <begin position="148"/>
        <end position="166"/>
    </location>
</feature>
<evidence type="ECO:0000256" key="11">
    <source>
        <dbReference type="ARBA" id="ARBA00022989"/>
    </source>
</evidence>
<feature type="compositionally biased region" description="Pro residues" evidence="16">
    <location>
        <begin position="1"/>
        <end position="16"/>
    </location>
</feature>
<evidence type="ECO:0000256" key="9">
    <source>
        <dbReference type="ARBA" id="ARBA00022833"/>
    </source>
</evidence>
<dbReference type="GO" id="GO:0008237">
    <property type="term" value="F:metallopeptidase activity"/>
    <property type="evidence" value="ECO:0007669"/>
    <property type="project" value="UniProtKB-KW"/>
</dbReference>
<dbReference type="Pfam" id="PF17862">
    <property type="entry name" value="AAA_lid_3"/>
    <property type="match status" value="1"/>
</dbReference>
<dbReference type="HAMAP" id="MF_01458">
    <property type="entry name" value="FtsH"/>
    <property type="match status" value="1"/>
</dbReference>
<evidence type="ECO:0000256" key="15">
    <source>
        <dbReference type="RuleBase" id="RU003651"/>
    </source>
</evidence>
<comment type="function">
    <text evidence="14">Acts as a processive, ATP-dependent zinc metallopeptidase for both cytoplasmic and membrane proteins. Plays a role in the quality control of integral membrane proteins.</text>
</comment>
<dbReference type="EC" id="3.4.24.-" evidence="14"/>
<evidence type="ECO:0000256" key="8">
    <source>
        <dbReference type="ARBA" id="ARBA00022801"/>
    </source>
</evidence>
<dbReference type="InterPro" id="IPR037219">
    <property type="entry name" value="Peptidase_M41-like"/>
</dbReference>
<accession>A0ABY9H842</accession>
<evidence type="ECO:0000256" key="6">
    <source>
        <dbReference type="ARBA" id="ARBA00022723"/>
    </source>
</evidence>
<evidence type="ECO:0000256" key="12">
    <source>
        <dbReference type="ARBA" id="ARBA00023049"/>
    </source>
</evidence>
<evidence type="ECO:0000256" key="7">
    <source>
        <dbReference type="ARBA" id="ARBA00022741"/>
    </source>
</evidence>
<dbReference type="InterPro" id="IPR041569">
    <property type="entry name" value="AAA_lid_3"/>
</dbReference>
<dbReference type="RefSeq" id="WP_305503226.1">
    <property type="nucleotide sequence ID" value="NZ_CP131913.1"/>
</dbReference>
<dbReference type="InterPro" id="IPR011546">
    <property type="entry name" value="Pept_M41_FtsH_extracell"/>
</dbReference>
<organism evidence="18 19">
    <name type="scientific">Halomonas alkalicola</name>
    <dbReference type="NCBI Taxonomy" id="1930622"/>
    <lineage>
        <taxon>Bacteria</taxon>
        <taxon>Pseudomonadati</taxon>
        <taxon>Pseudomonadota</taxon>
        <taxon>Gammaproteobacteria</taxon>
        <taxon>Oceanospirillales</taxon>
        <taxon>Halomonadaceae</taxon>
        <taxon>Halomonas</taxon>
    </lineage>
</organism>
<sequence length="649" mass="71717">MAEPRSPTPRPAPSAPEPSGSGGRDGGGGNAPSGLPRQQWLLFVWMAVALLLMFHYLDGADRQARVELTYSDFLEAVDAGHVDEVTLRGQALEGVFSDSGRLDLDLGETRAFTTTRPDVESERLLERLEAQQVRIAARPAEPEAWQRLLMGVVPWLLMLALLFWFWNRMQERMTGGSGTFGMGRSRARLVEPQQSKVRLADVAGSENAKRDIFEVIEFLREPERFQALGARMPRGILMMGPPGTGKTLMAKAVAGEAGVPFFSISGSEFIEMFVGVGASRVRDLFRQAKEKAPSVVFIDEIDSIGRTRGTGVGGGHDEREQTLNQILAELDGFEGHEAVVVLAATNRPDVLDPALLRPGRFDRKVTLENPHRQAREAILRVHTRRMPLADDVDLARLAEITIGFSGADLANLANEAALLAGRHGRADLDWACFLDARDRLMLGEEREMGLSEAQRRLVAYHEAGHALLAHLLPQADRLEKVTVLPRGRTPGVTAQVPDEERVNYNESYLHDRLTVMFGGRLAESIVFGEVSSGAENDLEQATRLARRMVARWGMSERVGPMALSQGQEHAFLGREMTQLREHSEASAGLLDEEIRRLLGEMEARGRRLLEQHRAELDRLAAALEARETLEGEEIREVLEGGASRLPVRA</sequence>
<feature type="active site" evidence="14">
    <location>
        <position position="462"/>
    </location>
</feature>
<feature type="transmembrane region" description="Helical" evidence="14">
    <location>
        <begin position="40"/>
        <end position="57"/>
    </location>
</feature>
<dbReference type="SUPFAM" id="SSF140990">
    <property type="entry name" value="FtsH protease domain-like"/>
    <property type="match status" value="1"/>
</dbReference>
<keyword evidence="5 14" id="KW-0812">Transmembrane</keyword>
<feature type="binding site" evidence="14">
    <location>
        <position position="465"/>
    </location>
    <ligand>
        <name>Zn(2+)</name>
        <dbReference type="ChEBI" id="CHEBI:29105"/>
        <note>catalytic</note>
    </ligand>
</feature>
<dbReference type="InterPro" id="IPR005936">
    <property type="entry name" value="FtsH"/>
</dbReference>
<evidence type="ECO:0000256" key="13">
    <source>
        <dbReference type="ARBA" id="ARBA00023136"/>
    </source>
</evidence>
<keyword evidence="10 14" id="KW-0067">ATP-binding</keyword>
<evidence type="ECO:0000256" key="16">
    <source>
        <dbReference type="SAM" id="MobiDB-lite"/>
    </source>
</evidence>
<dbReference type="NCBIfam" id="TIGR01241">
    <property type="entry name" value="FtsH_fam"/>
    <property type="match status" value="1"/>
</dbReference>
<protein>
    <recommendedName>
        <fullName evidence="14">ATP-dependent zinc metalloprotease FtsH</fullName>
        <ecNumber evidence="14">3.4.24.-</ecNumber>
    </recommendedName>
</protein>
<dbReference type="PROSITE" id="PS00674">
    <property type="entry name" value="AAA"/>
    <property type="match status" value="1"/>
</dbReference>
<dbReference type="InterPro" id="IPR000642">
    <property type="entry name" value="Peptidase_M41"/>
</dbReference>
<evidence type="ECO:0000256" key="14">
    <source>
        <dbReference type="HAMAP-Rule" id="MF_01458"/>
    </source>
</evidence>
<feature type="region of interest" description="Disordered" evidence="16">
    <location>
        <begin position="1"/>
        <end position="32"/>
    </location>
</feature>
<evidence type="ECO:0000256" key="1">
    <source>
        <dbReference type="ARBA" id="ARBA00004370"/>
    </source>
</evidence>
<evidence type="ECO:0000256" key="3">
    <source>
        <dbReference type="ARBA" id="ARBA00022475"/>
    </source>
</evidence>
<dbReference type="Proteomes" id="UP001235344">
    <property type="component" value="Chromosome"/>
</dbReference>
<gene>
    <name evidence="14 18" type="primary">ftsH</name>
    <name evidence="18" type="ORF">B6N23_07185</name>
</gene>